<dbReference type="EMBL" id="VJZA01000051">
    <property type="protein sequence ID" value="TVT19111.1"/>
    <property type="molecule type" value="Genomic_DNA"/>
</dbReference>
<feature type="transmembrane region" description="Helical" evidence="1">
    <location>
        <begin position="72"/>
        <end position="92"/>
    </location>
</feature>
<evidence type="ECO:0000256" key="1">
    <source>
        <dbReference type="SAM" id="Phobius"/>
    </source>
</evidence>
<comment type="caution">
    <text evidence="2">The sequence shown here is derived from an EMBL/GenBank/DDBJ whole genome shotgun (WGS) entry which is preliminary data.</text>
</comment>
<keyword evidence="1" id="KW-0472">Membrane</keyword>
<dbReference type="RefSeq" id="WP_144642401.1">
    <property type="nucleotide sequence ID" value="NZ_BNAX01000007.1"/>
</dbReference>
<evidence type="ECO:0000313" key="3">
    <source>
        <dbReference type="Proteomes" id="UP000318578"/>
    </source>
</evidence>
<sequence length="102" mass="10098">MSKILFLSKAAGVAVVSAVLLFGLLPSAVAEAVALPGGVATGVVADAPQDTTPRAVTPRGGAAVQPTSETRAIVVGGLSFVLMIAAAGAVLWHTARSRHPGE</sequence>
<dbReference type="AlphaFoldDB" id="A0A558A4C2"/>
<keyword evidence="1" id="KW-1133">Transmembrane helix</keyword>
<keyword evidence="1" id="KW-0812">Transmembrane</keyword>
<evidence type="ECO:0000313" key="2">
    <source>
        <dbReference type="EMBL" id="TVT19111.1"/>
    </source>
</evidence>
<reference evidence="2 3" key="1">
    <citation type="submission" date="2019-07" db="EMBL/GenBank/DDBJ databases">
        <title>New species of Amycolatopsis and Streptomyces.</title>
        <authorList>
            <person name="Duangmal K."/>
            <person name="Teo W.F.A."/>
            <person name="Lipun K."/>
        </authorList>
    </citation>
    <scope>NUCLEOTIDE SEQUENCE [LARGE SCALE GENOMIC DNA]</scope>
    <source>
        <strain evidence="2 3">JCM 30562</strain>
    </source>
</reference>
<name>A0A558A4C2_9PSEU</name>
<dbReference type="Proteomes" id="UP000318578">
    <property type="component" value="Unassembled WGS sequence"/>
</dbReference>
<gene>
    <name evidence="2" type="ORF">FNH06_25355</name>
</gene>
<protein>
    <submittedName>
        <fullName evidence="2">Uncharacterized protein</fullName>
    </submittedName>
</protein>
<proteinExistence type="predicted"/>
<keyword evidence="3" id="KW-1185">Reference proteome</keyword>
<organism evidence="2 3">
    <name type="scientific">Amycolatopsis acidiphila</name>
    <dbReference type="NCBI Taxonomy" id="715473"/>
    <lineage>
        <taxon>Bacteria</taxon>
        <taxon>Bacillati</taxon>
        <taxon>Actinomycetota</taxon>
        <taxon>Actinomycetes</taxon>
        <taxon>Pseudonocardiales</taxon>
        <taxon>Pseudonocardiaceae</taxon>
        <taxon>Amycolatopsis</taxon>
    </lineage>
</organism>
<dbReference type="OrthoDB" id="3638440at2"/>
<accession>A0A558A4C2</accession>